<protein>
    <submittedName>
        <fullName evidence="5">Dihydrodipicolinate reductase</fullName>
    </submittedName>
</protein>
<dbReference type="GO" id="GO:0009089">
    <property type="term" value="P:lysine biosynthetic process via diaminopimelate"/>
    <property type="evidence" value="ECO:0007669"/>
    <property type="project" value="InterPro"/>
</dbReference>
<evidence type="ECO:0000313" key="6">
    <source>
        <dbReference type="Proteomes" id="UP000076079"/>
    </source>
</evidence>
<dbReference type="InterPro" id="IPR000846">
    <property type="entry name" value="DapB_N"/>
</dbReference>
<evidence type="ECO:0000256" key="2">
    <source>
        <dbReference type="ARBA" id="ARBA00023002"/>
    </source>
</evidence>
<dbReference type="CDD" id="cd24146">
    <property type="entry name" value="nat-AmDH_N_like"/>
    <property type="match status" value="1"/>
</dbReference>
<dbReference type="SUPFAM" id="SSF51735">
    <property type="entry name" value="NAD(P)-binding Rossmann-fold domains"/>
    <property type="match status" value="1"/>
</dbReference>
<dbReference type="InterPro" id="IPR036291">
    <property type="entry name" value="NAD(P)-bd_dom_sf"/>
</dbReference>
<gene>
    <name evidence="5" type="ORF">LuPra_05555</name>
</gene>
<dbReference type="Gene3D" id="3.40.50.720">
    <property type="entry name" value="NAD(P)-binding Rossmann-like Domain"/>
    <property type="match status" value="1"/>
</dbReference>
<sequence length="336" mass="35431">MAIRVLHVGLGPIGVGVVRQCASRKGFKIVGAVDLDADKIGKDLGEVAGLGRTLDVKVESKLAAAIKAGRPDVVVLCTSSSLSKVADQVADVLKHKLPIVSTTEELAYPWFSNKRLAKKIDVLARKAKVAVLGTGVNPGFTMDALPITLTGVCERVDSIRVERIQDASIRRLPFQQKIGAGLTPEEFAEKVQGGAVRHVGLTESVAMIADAMGWKLESITDVIGPRIAAQATKSEFLAVQKGQVAGITQTGTGYDKNGQALITLHMEAYLGAPESYDAVIVKGLPDLHMKIAGGVHGDIATASITVNSIPKVLTAPAGLQTMRSMVIPSWFGGKTR</sequence>
<keyword evidence="6" id="KW-1185">Reference proteome</keyword>
<dbReference type="InterPro" id="IPR045760">
    <property type="entry name" value="DAP_DH_C"/>
</dbReference>
<evidence type="ECO:0000313" key="5">
    <source>
        <dbReference type="EMBL" id="AMY12282.1"/>
    </source>
</evidence>
<dbReference type="Pfam" id="PF01113">
    <property type="entry name" value="DapB_N"/>
    <property type="match status" value="1"/>
</dbReference>
<dbReference type="STRING" id="1855912.LuPra_05555"/>
<dbReference type="Pfam" id="PF19328">
    <property type="entry name" value="DAP_DH_C"/>
    <property type="match status" value="1"/>
</dbReference>
<dbReference type="EMBL" id="CP015136">
    <property type="protein sequence ID" value="AMY12282.1"/>
    <property type="molecule type" value="Genomic_DNA"/>
</dbReference>
<dbReference type="OrthoDB" id="9767616at2"/>
<dbReference type="Proteomes" id="UP000076079">
    <property type="component" value="Chromosome"/>
</dbReference>
<keyword evidence="2" id="KW-0560">Oxidoreductase</keyword>
<dbReference type="RefSeq" id="WP_110173751.1">
    <property type="nucleotide sequence ID" value="NZ_CP015136.1"/>
</dbReference>
<reference evidence="6" key="2">
    <citation type="submission" date="2016-04" db="EMBL/GenBank/DDBJ databases">
        <title>First Complete Genome Sequence of a Subdivision 6 Acidobacterium.</title>
        <authorList>
            <person name="Huang S."/>
            <person name="Vieira S."/>
            <person name="Bunk B."/>
            <person name="Riedel T."/>
            <person name="Sproeer C."/>
            <person name="Overmann J."/>
        </authorList>
    </citation>
    <scope>NUCLEOTIDE SEQUENCE [LARGE SCALE GENOMIC DNA]</scope>
    <source>
        <strain evidence="6">DSM 100886 HEG_-6_39</strain>
    </source>
</reference>
<feature type="domain" description="Dihydrodipicolinate reductase N-terminal" evidence="3">
    <location>
        <begin position="4"/>
        <end position="103"/>
    </location>
</feature>
<dbReference type="AlphaFoldDB" id="A0A143PUK3"/>
<organism evidence="5 6">
    <name type="scientific">Luteitalea pratensis</name>
    <dbReference type="NCBI Taxonomy" id="1855912"/>
    <lineage>
        <taxon>Bacteria</taxon>
        <taxon>Pseudomonadati</taxon>
        <taxon>Acidobacteriota</taxon>
        <taxon>Vicinamibacteria</taxon>
        <taxon>Vicinamibacterales</taxon>
        <taxon>Vicinamibacteraceae</taxon>
        <taxon>Luteitalea</taxon>
    </lineage>
</organism>
<accession>A0A143PUK3</accession>
<keyword evidence="1" id="KW-0521">NADP</keyword>
<dbReference type="GO" id="GO:0008839">
    <property type="term" value="F:4-hydroxy-tetrahydrodipicolinate reductase"/>
    <property type="evidence" value="ECO:0007669"/>
    <property type="project" value="InterPro"/>
</dbReference>
<name>A0A143PUK3_LUTPR</name>
<reference evidence="5 6" key="1">
    <citation type="journal article" date="2016" name="Genome Announc.">
        <title>First Complete Genome Sequence of a Subdivision 6 Acidobacterium Strain.</title>
        <authorList>
            <person name="Huang S."/>
            <person name="Vieira S."/>
            <person name="Bunk B."/>
            <person name="Riedel T."/>
            <person name="Sproer C."/>
            <person name="Overmann J."/>
        </authorList>
    </citation>
    <scope>NUCLEOTIDE SEQUENCE [LARGE SCALE GENOMIC DNA]</scope>
    <source>
        <strain evidence="6">DSM 100886 HEG_-6_39</strain>
    </source>
</reference>
<evidence type="ECO:0000259" key="3">
    <source>
        <dbReference type="Pfam" id="PF01113"/>
    </source>
</evidence>
<evidence type="ECO:0000259" key="4">
    <source>
        <dbReference type="Pfam" id="PF19328"/>
    </source>
</evidence>
<evidence type="ECO:0000256" key="1">
    <source>
        <dbReference type="ARBA" id="ARBA00022857"/>
    </source>
</evidence>
<dbReference type="KEGG" id="abac:LuPra_05555"/>
<proteinExistence type="predicted"/>
<feature type="domain" description="2,4-diaminopentanoate dehydrogenase C-terminal" evidence="4">
    <location>
        <begin position="140"/>
        <end position="331"/>
    </location>
</feature>